<comment type="pathway">
    <text evidence="2 12">Aminoacyl-tRNA biosynthesis; selenocysteinyl-tRNA(Sec) biosynthesis; L-seryl-tRNA(Sec) from L-serine and tRNA(Sec): step 1/1.</text>
</comment>
<accession>A0A370HNI7</accession>
<keyword evidence="4 12" id="KW-0963">Cytoplasm</keyword>
<dbReference type="HAMAP" id="MF_00176">
    <property type="entry name" value="Ser_tRNA_synth_type1"/>
    <property type="match status" value="1"/>
</dbReference>
<evidence type="ECO:0000256" key="5">
    <source>
        <dbReference type="ARBA" id="ARBA00022598"/>
    </source>
</evidence>
<evidence type="ECO:0000256" key="15">
    <source>
        <dbReference type="SAM" id="Coils"/>
    </source>
</evidence>
<dbReference type="NCBIfam" id="TIGR00414">
    <property type="entry name" value="serS"/>
    <property type="match status" value="1"/>
</dbReference>
<dbReference type="Pfam" id="PF00587">
    <property type="entry name" value="tRNA-synt_2b"/>
    <property type="match status" value="1"/>
</dbReference>
<dbReference type="PRINTS" id="PR00981">
    <property type="entry name" value="TRNASYNTHSER"/>
</dbReference>
<feature type="binding site" evidence="12 14">
    <location>
        <begin position="288"/>
        <end position="290"/>
    </location>
    <ligand>
        <name>ATP</name>
        <dbReference type="ChEBI" id="CHEBI:30616"/>
    </ligand>
</feature>
<proteinExistence type="inferred from homology"/>
<dbReference type="InterPro" id="IPR010978">
    <property type="entry name" value="tRNA-bd_arm"/>
</dbReference>
<dbReference type="PIRSF" id="PIRSF001529">
    <property type="entry name" value="Ser-tRNA-synth_IIa"/>
    <property type="match status" value="1"/>
</dbReference>
<evidence type="ECO:0000259" key="17">
    <source>
        <dbReference type="PROSITE" id="PS50862"/>
    </source>
</evidence>
<keyword evidence="9 12" id="KW-0030">Aminoacyl-tRNA synthetase</keyword>
<evidence type="ECO:0000313" key="18">
    <source>
        <dbReference type="EMBL" id="RDI60098.1"/>
    </source>
</evidence>
<dbReference type="AlphaFoldDB" id="A0A370HNI7"/>
<feature type="binding site" evidence="12">
    <location>
        <position position="411"/>
    </location>
    <ligand>
        <name>L-serine</name>
        <dbReference type="ChEBI" id="CHEBI:33384"/>
    </ligand>
</feature>
<evidence type="ECO:0000256" key="6">
    <source>
        <dbReference type="ARBA" id="ARBA00022741"/>
    </source>
</evidence>
<dbReference type="Pfam" id="PF02403">
    <property type="entry name" value="Seryl_tRNA_N"/>
    <property type="match status" value="1"/>
</dbReference>
<protein>
    <recommendedName>
        <fullName evidence="12">Serine--tRNA ligase</fullName>
        <ecNumber evidence="12">6.1.1.11</ecNumber>
    </recommendedName>
    <alternativeName>
        <fullName evidence="12">Seryl-tRNA synthetase</fullName>
        <shortName evidence="12">SerRS</shortName>
    </alternativeName>
    <alternativeName>
        <fullName evidence="12">Seryl-tRNA(Ser/Sec) synthetase</fullName>
    </alternativeName>
</protein>
<evidence type="ECO:0000256" key="16">
    <source>
        <dbReference type="SAM" id="MobiDB-lite"/>
    </source>
</evidence>
<dbReference type="PANTHER" id="PTHR43697:SF1">
    <property type="entry name" value="SERINE--TRNA LIGASE"/>
    <property type="match status" value="1"/>
</dbReference>
<dbReference type="EC" id="6.1.1.11" evidence="12"/>
<reference evidence="18 19" key="1">
    <citation type="submission" date="2018-07" db="EMBL/GenBank/DDBJ databases">
        <title>Genomic Encyclopedia of Type Strains, Phase IV (KMG-IV): sequencing the most valuable type-strain genomes for metagenomic binning, comparative biology and taxonomic classification.</title>
        <authorList>
            <person name="Goeker M."/>
        </authorList>
    </citation>
    <scope>NUCLEOTIDE SEQUENCE [LARGE SCALE GENOMIC DNA]</scope>
    <source>
        <strain evidence="18 19">DSM 14364</strain>
    </source>
</reference>
<dbReference type="UniPathway" id="UPA00906">
    <property type="reaction ID" value="UER00895"/>
</dbReference>
<feature type="binding site" evidence="12 14">
    <location>
        <begin position="375"/>
        <end position="378"/>
    </location>
    <ligand>
        <name>ATP</name>
        <dbReference type="ChEBI" id="CHEBI:30616"/>
    </ligand>
</feature>
<evidence type="ECO:0000256" key="13">
    <source>
        <dbReference type="PIRSR" id="PIRSR001529-1"/>
    </source>
</evidence>
<dbReference type="PROSITE" id="PS50862">
    <property type="entry name" value="AA_TRNA_LIGASE_II"/>
    <property type="match status" value="1"/>
</dbReference>
<evidence type="ECO:0000256" key="14">
    <source>
        <dbReference type="PIRSR" id="PIRSR001529-2"/>
    </source>
</evidence>
<comment type="similarity">
    <text evidence="3 12">Belongs to the class-II aminoacyl-tRNA synthetase family. Type-1 seryl-tRNA synthetase subfamily.</text>
</comment>
<evidence type="ECO:0000256" key="2">
    <source>
        <dbReference type="ARBA" id="ARBA00005045"/>
    </source>
</evidence>
<evidence type="ECO:0000256" key="11">
    <source>
        <dbReference type="ARBA" id="ARBA00048823"/>
    </source>
</evidence>
<dbReference type="GO" id="GO:0005524">
    <property type="term" value="F:ATP binding"/>
    <property type="evidence" value="ECO:0007669"/>
    <property type="project" value="UniProtKB-UniRule"/>
</dbReference>
<keyword evidence="5 12" id="KW-0436">Ligase</keyword>
<keyword evidence="19" id="KW-1185">Reference proteome</keyword>
<dbReference type="GO" id="GO:0016260">
    <property type="term" value="P:selenocysteine biosynthetic process"/>
    <property type="evidence" value="ECO:0007669"/>
    <property type="project" value="UniProtKB-UniRule"/>
</dbReference>
<dbReference type="Gene3D" id="3.30.930.10">
    <property type="entry name" value="Bira Bifunctional Protein, Domain 2"/>
    <property type="match status" value="1"/>
</dbReference>
<feature type="region of interest" description="Disordered" evidence="16">
    <location>
        <begin position="1"/>
        <end position="21"/>
    </location>
</feature>
<evidence type="ECO:0000256" key="1">
    <source>
        <dbReference type="ARBA" id="ARBA00004496"/>
    </source>
</evidence>
<dbReference type="PANTHER" id="PTHR43697">
    <property type="entry name" value="SERYL-TRNA SYNTHETASE"/>
    <property type="match status" value="1"/>
</dbReference>
<feature type="binding site" evidence="13">
    <location>
        <position position="288"/>
    </location>
    <ligand>
        <name>L-serine</name>
        <dbReference type="ChEBI" id="CHEBI:33384"/>
    </ligand>
</feature>
<dbReference type="SUPFAM" id="SSF55681">
    <property type="entry name" value="Class II aaRS and biotin synthetases"/>
    <property type="match status" value="1"/>
</dbReference>
<comment type="catalytic activity">
    <reaction evidence="11 12">
        <text>tRNA(Ser) + L-serine + ATP = L-seryl-tRNA(Ser) + AMP + diphosphate + H(+)</text>
        <dbReference type="Rhea" id="RHEA:12292"/>
        <dbReference type="Rhea" id="RHEA-COMP:9669"/>
        <dbReference type="Rhea" id="RHEA-COMP:9703"/>
        <dbReference type="ChEBI" id="CHEBI:15378"/>
        <dbReference type="ChEBI" id="CHEBI:30616"/>
        <dbReference type="ChEBI" id="CHEBI:33019"/>
        <dbReference type="ChEBI" id="CHEBI:33384"/>
        <dbReference type="ChEBI" id="CHEBI:78442"/>
        <dbReference type="ChEBI" id="CHEBI:78533"/>
        <dbReference type="ChEBI" id="CHEBI:456215"/>
        <dbReference type="EC" id="6.1.1.11"/>
    </reaction>
</comment>
<evidence type="ECO:0000313" key="19">
    <source>
        <dbReference type="Proteomes" id="UP000254925"/>
    </source>
</evidence>
<organism evidence="18 19">
    <name type="scientific">Microvirga subterranea</name>
    <dbReference type="NCBI Taxonomy" id="186651"/>
    <lineage>
        <taxon>Bacteria</taxon>
        <taxon>Pseudomonadati</taxon>
        <taxon>Pseudomonadota</taxon>
        <taxon>Alphaproteobacteria</taxon>
        <taxon>Hyphomicrobiales</taxon>
        <taxon>Methylobacteriaceae</taxon>
        <taxon>Microvirga</taxon>
    </lineage>
</organism>
<evidence type="ECO:0000256" key="9">
    <source>
        <dbReference type="ARBA" id="ARBA00023146"/>
    </source>
</evidence>
<dbReference type="EMBL" id="QQBB01000003">
    <property type="protein sequence ID" value="RDI60098.1"/>
    <property type="molecule type" value="Genomic_DNA"/>
</dbReference>
<dbReference type="GO" id="GO:0005737">
    <property type="term" value="C:cytoplasm"/>
    <property type="evidence" value="ECO:0007669"/>
    <property type="project" value="UniProtKB-SubCell"/>
</dbReference>
<feature type="binding site" evidence="12">
    <location>
        <begin position="257"/>
        <end position="259"/>
    </location>
    <ligand>
        <name>L-serine</name>
        <dbReference type="ChEBI" id="CHEBI:33384"/>
    </ligand>
</feature>
<dbReference type="OrthoDB" id="9804647at2"/>
<comment type="catalytic activity">
    <reaction evidence="10 12">
        <text>tRNA(Sec) + L-serine + ATP = L-seryl-tRNA(Sec) + AMP + diphosphate + H(+)</text>
        <dbReference type="Rhea" id="RHEA:42580"/>
        <dbReference type="Rhea" id="RHEA-COMP:9742"/>
        <dbReference type="Rhea" id="RHEA-COMP:10128"/>
        <dbReference type="ChEBI" id="CHEBI:15378"/>
        <dbReference type="ChEBI" id="CHEBI:30616"/>
        <dbReference type="ChEBI" id="CHEBI:33019"/>
        <dbReference type="ChEBI" id="CHEBI:33384"/>
        <dbReference type="ChEBI" id="CHEBI:78442"/>
        <dbReference type="ChEBI" id="CHEBI:78533"/>
        <dbReference type="ChEBI" id="CHEBI:456215"/>
        <dbReference type="EC" id="6.1.1.11"/>
    </reaction>
</comment>
<dbReference type="CDD" id="cd00770">
    <property type="entry name" value="SerRS_core"/>
    <property type="match status" value="1"/>
</dbReference>
<name>A0A370HNI7_9HYPH</name>
<comment type="subunit">
    <text evidence="12">Homodimer. The tRNA molecule binds across the dimer.</text>
</comment>
<comment type="caution">
    <text evidence="18">The sequence shown here is derived from an EMBL/GenBank/DDBJ whole genome shotgun (WGS) entry which is preliminary data.</text>
</comment>
<dbReference type="InterPro" id="IPR042103">
    <property type="entry name" value="SerRS_1_N_sf"/>
</dbReference>
<comment type="subcellular location">
    <subcellularLocation>
        <location evidence="1 12">Cytoplasm</location>
    </subcellularLocation>
</comment>
<dbReference type="InterPro" id="IPR015866">
    <property type="entry name" value="Ser-tRNA-synth_1_N"/>
</dbReference>
<comment type="domain">
    <text evidence="12">Consists of two distinct domains, a catalytic core and a N-terminal extension that is involved in tRNA binding.</text>
</comment>
<dbReference type="GO" id="GO:0004828">
    <property type="term" value="F:serine-tRNA ligase activity"/>
    <property type="evidence" value="ECO:0007669"/>
    <property type="project" value="UniProtKB-UniRule"/>
</dbReference>
<keyword evidence="15" id="KW-0175">Coiled coil</keyword>
<comment type="caution">
    <text evidence="12">Lacks conserved residue(s) required for the propagation of feature annotation.</text>
</comment>
<keyword evidence="6 12" id="KW-0547">Nucleotide-binding</keyword>
<gene>
    <name evidence="12" type="primary">serS</name>
    <name evidence="18" type="ORF">DES45_103359</name>
</gene>
<dbReference type="RefSeq" id="WP_114769799.1">
    <property type="nucleotide sequence ID" value="NZ_QQBB01000003.1"/>
</dbReference>
<keyword evidence="8 12" id="KW-0648">Protein biosynthesis</keyword>
<dbReference type="InterPro" id="IPR033729">
    <property type="entry name" value="SerRS_core"/>
</dbReference>
<dbReference type="GO" id="GO:0006434">
    <property type="term" value="P:seryl-tRNA aminoacylation"/>
    <property type="evidence" value="ECO:0007669"/>
    <property type="project" value="UniProtKB-UniRule"/>
</dbReference>
<evidence type="ECO:0000256" key="8">
    <source>
        <dbReference type="ARBA" id="ARBA00022917"/>
    </source>
</evidence>
<dbReference type="Proteomes" id="UP000254925">
    <property type="component" value="Unassembled WGS sequence"/>
</dbReference>
<dbReference type="InterPro" id="IPR006195">
    <property type="entry name" value="aa-tRNA-synth_II"/>
</dbReference>
<evidence type="ECO:0000256" key="3">
    <source>
        <dbReference type="ARBA" id="ARBA00010728"/>
    </source>
</evidence>
<keyword evidence="7 12" id="KW-0067">ATP-binding</keyword>
<evidence type="ECO:0000256" key="12">
    <source>
        <dbReference type="HAMAP-Rule" id="MF_00176"/>
    </source>
</evidence>
<dbReference type="InterPro" id="IPR002317">
    <property type="entry name" value="Ser-tRNA-ligase_type_1"/>
</dbReference>
<feature type="binding site" evidence="13">
    <location>
        <position position="257"/>
    </location>
    <ligand>
        <name>L-serine</name>
        <dbReference type="ChEBI" id="CHEBI:33384"/>
    </ligand>
</feature>
<comment type="function">
    <text evidence="12">Catalyzes the attachment of serine to tRNA(Ser). Is also able to aminoacylate tRNA(Sec) with serine, to form the misacylated tRNA L-seryl-tRNA(Sec), which will be further converted into selenocysteinyl-tRNA(Sec).</text>
</comment>
<feature type="binding site" evidence="12 13">
    <location>
        <position position="311"/>
    </location>
    <ligand>
        <name>L-serine</name>
        <dbReference type="ChEBI" id="CHEBI:33384"/>
    </ligand>
</feature>
<dbReference type="InterPro" id="IPR045864">
    <property type="entry name" value="aa-tRNA-synth_II/BPL/LPL"/>
</dbReference>
<evidence type="ECO:0000256" key="7">
    <source>
        <dbReference type="ARBA" id="ARBA00022840"/>
    </source>
</evidence>
<evidence type="ECO:0000256" key="10">
    <source>
        <dbReference type="ARBA" id="ARBA00047929"/>
    </source>
</evidence>
<dbReference type="Gene3D" id="1.10.287.40">
    <property type="entry name" value="Serine-tRNA synthetase, tRNA binding domain"/>
    <property type="match status" value="1"/>
</dbReference>
<dbReference type="InterPro" id="IPR002314">
    <property type="entry name" value="aa-tRNA-synt_IIb"/>
</dbReference>
<feature type="domain" description="Aminoacyl-transfer RNA synthetases class-II family profile" evidence="17">
    <location>
        <begin position="172"/>
        <end position="436"/>
    </location>
</feature>
<evidence type="ECO:0000256" key="4">
    <source>
        <dbReference type="ARBA" id="ARBA00022490"/>
    </source>
</evidence>
<sequence>MHDIRSIRENPTGFDQGLRNRGMEPLSERLIALDDRRKSAVSALQAALERRNAMSKEIGQAKAKKDEARAQELMAEVARLKESIPQLEQEEREAGKELDTLLAAIPNTPKGDVPVGPDETGNVERHRFGTPRTLNSAKQHFELGEDLGLMDFETAAKLSGSRFVVLKGALARLERAIGQFMIDLHTNEHGYTEVSPPLLVKDAAMFGTAQLPKFEDDQFWAFPGSALETLLASASEGAAPEALRQIAKDSRYGLIPTAEVTLTNLVREQIVAEEELPMRLTALTQSFRAEAGSAGRDTRGMIRQHQFTKCELVSITTPETSADEHERMLTSAENVLKKLELPFRTMTLCTGDMGFASAKTYDIEVWLPGQGMYREISSCSVCTDFQARRMNARFRPADGKGPRFVHTLNGSGLAVGRTMVAVLENYQNEDGSIAVPAALQPYMGGLARIERQA</sequence>
<feature type="binding site" evidence="13">
    <location>
        <position position="409"/>
    </location>
    <ligand>
        <name>L-serine</name>
        <dbReference type="ChEBI" id="CHEBI:33384"/>
    </ligand>
</feature>
<dbReference type="SUPFAM" id="SSF46589">
    <property type="entry name" value="tRNA-binding arm"/>
    <property type="match status" value="1"/>
</dbReference>
<feature type="coiled-coil region" evidence="15">
    <location>
        <begin position="44"/>
        <end position="97"/>
    </location>
</feature>